<sequence length="332" mass="39060">FLNMALVYGYDVLVSGPRCKEIDKVDDDYNVFGTDRQHFEQPESINDTYVVKTIDSNVIPNPSDMCDNEGNDDQNAEEPENERVLLASLIENLKLDVDEDKKIQKQLKKANTSLTQELDKYKLDLKYCKIELEMNKTFQTNQKDTEEAKLKCKEALDLLACNTHKNAESLKTEAYRTFANPEYLKKAQWEKPCLYNVQYVKNDLTNMFAPESEETIRLVKKSRSKLGWKQRKIDWQNPITHDIKFLLRDMLIPLAYETLKNVRIFKNSLKEEMLENLQYVKSVEKEVDDVKIEIDDLKSQLEHEKTDFQKVDDLLLQEFFSMDFLCYSYFFG</sequence>
<feature type="region of interest" description="Disordered" evidence="2">
    <location>
        <begin position="60"/>
        <end position="80"/>
    </location>
</feature>
<evidence type="ECO:0000256" key="1">
    <source>
        <dbReference type="SAM" id="Coils"/>
    </source>
</evidence>
<accession>A0ABQ5G6Y3</accession>
<dbReference type="EMBL" id="BQNB010018152">
    <property type="protein sequence ID" value="GJT71245.1"/>
    <property type="molecule type" value="Genomic_DNA"/>
</dbReference>
<evidence type="ECO:0000256" key="2">
    <source>
        <dbReference type="SAM" id="MobiDB-lite"/>
    </source>
</evidence>
<name>A0ABQ5G6Y3_9ASTR</name>
<keyword evidence="4" id="KW-1185">Reference proteome</keyword>
<organism evidence="3 4">
    <name type="scientific">Tanacetum coccineum</name>
    <dbReference type="NCBI Taxonomy" id="301880"/>
    <lineage>
        <taxon>Eukaryota</taxon>
        <taxon>Viridiplantae</taxon>
        <taxon>Streptophyta</taxon>
        <taxon>Embryophyta</taxon>
        <taxon>Tracheophyta</taxon>
        <taxon>Spermatophyta</taxon>
        <taxon>Magnoliopsida</taxon>
        <taxon>eudicotyledons</taxon>
        <taxon>Gunneridae</taxon>
        <taxon>Pentapetalae</taxon>
        <taxon>asterids</taxon>
        <taxon>campanulids</taxon>
        <taxon>Asterales</taxon>
        <taxon>Asteraceae</taxon>
        <taxon>Asteroideae</taxon>
        <taxon>Anthemideae</taxon>
        <taxon>Anthemidinae</taxon>
        <taxon>Tanacetum</taxon>
    </lineage>
</organism>
<evidence type="ECO:0000313" key="3">
    <source>
        <dbReference type="EMBL" id="GJT71245.1"/>
    </source>
</evidence>
<feature type="coiled-coil region" evidence="1">
    <location>
        <begin position="280"/>
        <end position="307"/>
    </location>
</feature>
<gene>
    <name evidence="3" type="ORF">Tco_1030531</name>
</gene>
<keyword evidence="1" id="KW-0175">Coiled coil</keyword>
<feature type="coiled-coil region" evidence="1">
    <location>
        <begin position="90"/>
        <end position="124"/>
    </location>
</feature>
<proteinExistence type="predicted"/>
<comment type="caution">
    <text evidence="3">The sequence shown here is derived from an EMBL/GenBank/DDBJ whole genome shotgun (WGS) entry which is preliminary data.</text>
</comment>
<protein>
    <submittedName>
        <fullName evidence="3">Uncharacterized protein</fullName>
    </submittedName>
</protein>
<reference evidence="3" key="1">
    <citation type="journal article" date="2022" name="Int. J. Mol. Sci.">
        <title>Draft Genome of Tanacetum Coccineum: Genomic Comparison of Closely Related Tanacetum-Family Plants.</title>
        <authorList>
            <person name="Yamashiro T."/>
            <person name="Shiraishi A."/>
            <person name="Nakayama K."/>
            <person name="Satake H."/>
        </authorList>
    </citation>
    <scope>NUCLEOTIDE SEQUENCE</scope>
</reference>
<feature type="compositionally biased region" description="Acidic residues" evidence="2">
    <location>
        <begin position="66"/>
        <end position="80"/>
    </location>
</feature>
<feature type="non-terminal residue" evidence="3">
    <location>
        <position position="1"/>
    </location>
</feature>
<dbReference type="Proteomes" id="UP001151760">
    <property type="component" value="Unassembled WGS sequence"/>
</dbReference>
<reference evidence="3" key="2">
    <citation type="submission" date="2022-01" db="EMBL/GenBank/DDBJ databases">
        <authorList>
            <person name="Yamashiro T."/>
            <person name="Shiraishi A."/>
            <person name="Satake H."/>
            <person name="Nakayama K."/>
        </authorList>
    </citation>
    <scope>NUCLEOTIDE SEQUENCE</scope>
</reference>
<evidence type="ECO:0000313" key="4">
    <source>
        <dbReference type="Proteomes" id="UP001151760"/>
    </source>
</evidence>